<evidence type="ECO:0000313" key="3">
    <source>
        <dbReference type="Proteomes" id="UP000320421"/>
    </source>
</evidence>
<feature type="transmembrane region" description="Helical" evidence="1">
    <location>
        <begin position="226"/>
        <end position="244"/>
    </location>
</feature>
<feature type="transmembrane region" description="Helical" evidence="1">
    <location>
        <begin position="202"/>
        <end position="220"/>
    </location>
</feature>
<gene>
    <name evidence="2" type="ORF">HG66A1_38930</name>
</gene>
<keyword evidence="1" id="KW-1133">Transmembrane helix</keyword>
<name>A0A517PRT5_9PLAN</name>
<protein>
    <submittedName>
        <fullName evidence="2">Uncharacterized protein</fullName>
    </submittedName>
</protein>
<evidence type="ECO:0000313" key="2">
    <source>
        <dbReference type="EMBL" id="QDT22087.1"/>
    </source>
</evidence>
<keyword evidence="1" id="KW-0472">Membrane</keyword>
<dbReference type="AlphaFoldDB" id="A0A517PRT5"/>
<feature type="transmembrane region" description="Helical" evidence="1">
    <location>
        <begin position="265"/>
        <end position="283"/>
    </location>
</feature>
<feature type="transmembrane region" description="Helical" evidence="1">
    <location>
        <begin position="60"/>
        <end position="80"/>
    </location>
</feature>
<proteinExistence type="predicted"/>
<dbReference type="RefSeq" id="WP_145187391.1">
    <property type="nucleotide sequence ID" value="NZ_CP036266.1"/>
</dbReference>
<evidence type="ECO:0000256" key="1">
    <source>
        <dbReference type="SAM" id="Phobius"/>
    </source>
</evidence>
<accession>A0A517PRT5</accession>
<feature type="transmembrane region" description="Helical" evidence="1">
    <location>
        <begin position="289"/>
        <end position="307"/>
    </location>
</feature>
<organism evidence="2 3">
    <name type="scientific">Gimesia chilikensis</name>
    <dbReference type="NCBI Taxonomy" id="2605989"/>
    <lineage>
        <taxon>Bacteria</taxon>
        <taxon>Pseudomonadati</taxon>
        <taxon>Planctomycetota</taxon>
        <taxon>Planctomycetia</taxon>
        <taxon>Planctomycetales</taxon>
        <taxon>Planctomycetaceae</taxon>
        <taxon>Gimesia</taxon>
    </lineage>
</organism>
<dbReference type="OrthoDB" id="264351at2"/>
<dbReference type="Proteomes" id="UP000320421">
    <property type="component" value="Chromosome"/>
</dbReference>
<sequence>MIDLSDVSPDSGNEPRIFRPPREYLHRELWSLILTLISFLGIGILIVLDDPFNMHLSGFLFVGSLGLIPGLIALWGILVYRNVSLTLHDNIVTVQEVFQRQEVNLSEVTEARWGSDSELFLNPRPNSVVINLKYYHLEDRLRLIRYFHRELKETVQIHWNQFCFQVAIPLEERLQQLQHPETELRAPGSEEILITRRRYDRIGIPLNAVLTPTVTLISWYQGQFGFLILPAMTIGWWLFLRYSIPKRGMIQERIWAREDFRVMTYLLMAWGSAGLIGFVILLRTELPEFVKIIGGLCLFLLCLELILKMYNSATIRCQEERRKTKAAAVEEWEAGQKTDLS</sequence>
<feature type="transmembrane region" description="Helical" evidence="1">
    <location>
        <begin position="29"/>
        <end position="48"/>
    </location>
</feature>
<dbReference type="EMBL" id="CP036266">
    <property type="protein sequence ID" value="QDT22087.1"/>
    <property type="molecule type" value="Genomic_DNA"/>
</dbReference>
<reference evidence="2 3" key="1">
    <citation type="submission" date="2019-02" db="EMBL/GenBank/DDBJ databases">
        <title>Deep-cultivation of Planctomycetes and their phenomic and genomic characterization uncovers novel biology.</title>
        <authorList>
            <person name="Wiegand S."/>
            <person name="Jogler M."/>
            <person name="Boedeker C."/>
            <person name="Pinto D."/>
            <person name="Vollmers J."/>
            <person name="Rivas-Marin E."/>
            <person name="Kohn T."/>
            <person name="Peeters S.H."/>
            <person name="Heuer A."/>
            <person name="Rast P."/>
            <person name="Oberbeckmann S."/>
            <person name="Bunk B."/>
            <person name="Jeske O."/>
            <person name="Meyerdierks A."/>
            <person name="Storesund J.E."/>
            <person name="Kallscheuer N."/>
            <person name="Luecker S."/>
            <person name="Lage O.M."/>
            <person name="Pohl T."/>
            <person name="Merkel B.J."/>
            <person name="Hornburger P."/>
            <person name="Mueller R.-W."/>
            <person name="Bruemmer F."/>
            <person name="Labrenz M."/>
            <person name="Spormann A.M."/>
            <person name="Op den Camp H."/>
            <person name="Overmann J."/>
            <person name="Amann R."/>
            <person name="Jetten M.S.M."/>
            <person name="Mascher T."/>
            <person name="Medema M.H."/>
            <person name="Devos D.P."/>
            <person name="Kaster A.-K."/>
            <person name="Ovreas L."/>
            <person name="Rohde M."/>
            <person name="Galperin M.Y."/>
            <person name="Jogler C."/>
        </authorList>
    </citation>
    <scope>NUCLEOTIDE SEQUENCE [LARGE SCALE GENOMIC DNA]</scope>
    <source>
        <strain evidence="2 3">HG66A1</strain>
    </source>
</reference>
<keyword evidence="1" id="KW-0812">Transmembrane</keyword>
<keyword evidence="3" id="KW-1185">Reference proteome</keyword>